<proteinExistence type="predicted"/>
<dbReference type="PANTHER" id="PTHR46797">
    <property type="entry name" value="HTH-TYPE TRANSCRIPTIONAL REGULATOR"/>
    <property type="match status" value="1"/>
</dbReference>
<dbReference type="PANTHER" id="PTHR46797:SF1">
    <property type="entry name" value="METHYLPHOSPHONATE SYNTHASE"/>
    <property type="match status" value="1"/>
</dbReference>
<keyword evidence="1" id="KW-0238">DNA-binding</keyword>
<dbReference type="SMART" id="SM00530">
    <property type="entry name" value="HTH_XRE"/>
    <property type="match status" value="1"/>
</dbReference>
<organism evidence="3 4">
    <name type="scientific">Stutzerimonas kirkiae</name>
    <dbReference type="NCBI Taxonomy" id="2211392"/>
    <lineage>
        <taxon>Bacteria</taxon>
        <taxon>Pseudomonadati</taxon>
        <taxon>Pseudomonadota</taxon>
        <taxon>Gammaproteobacteria</taxon>
        <taxon>Pseudomonadales</taxon>
        <taxon>Pseudomonadaceae</taxon>
        <taxon>Stutzerimonas</taxon>
    </lineage>
</organism>
<feature type="domain" description="HTH cro/C1-type" evidence="2">
    <location>
        <begin position="14"/>
        <end position="68"/>
    </location>
</feature>
<comment type="caution">
    <text evidence="3">The sequence shown here is derived from an EMBL/GenBank/DDBJ whole genome shotgun (WGS) entry which is preliminary data.</text>
</comment>
<evidence type="ECO:0000313" key="3">
    <source>
        <dbReference type="EMBL" id="TBU91281.1"/>
    </source>
</evidence>
<protein>
    <submittedName>
        <fullName evidence="3">XRE family transcriptional regulator</fullName>
    </submittedName>
</protein>
<dbReference type="GO" id="GO:0003700">
    <property type="term" value="F:DNA-binding transcription factor activity"/>
    <property type="evidence" value="ECO:0007669"/>
    <property type="project" value="TreeGrafter"/>
</dbReference>
<dbReference type="GO" id="GO:0005829">
    <property type="term" value="C:cytosol"/>
    <property type="evidence" value="ECO:0007669"/>
    <property type="project" value="TreeGrafter"/>
</dbReference>
<dbReference type="EMBL" id="QJUP01000027">
    <property type="protein sequence ID" value="TBU91281.1"/>
    <property type="molecule type" value="Genomic_DNA"/>
</dbReference>
<dbReference type="Pfam" id="PF01381">
    <property type="entry name" value="HTH_3"/>
    <property type="match status" value="1"/>
</dbReference>
<dbReference type="PROSITE" id="PS50943">
    <property type="entry name" value="HTH_CROC1"/>
    <property type="match status" value="1"/>
</dbReference>
<evidence type="ECO:0000256" key="1">
    <source>
        <dbReference type="ARBA" id="ARBA00023125"/>
    </source>
</evidence>
<name>A0A4Q9R1W8_9GAMM</name>
<dbReference type="CDD" id="cd00093">
    <property type="entry name" value="HTH_XRE"/>
    <property type="match status" value="1"/>
</dbReference>
<dbReference type="AlphaFoldDB" id="A0A4Q9R1W8"/>
<dbReference type="RefSeq" id="WP_131185528.1">
    <property type="nucleotide sequence ID" value="NZ_QJUO01000029.1"/>
</dbReference>
<dbReference type="Gene3D" id="1.10.260.40">
    <property type="entry name" value="lambda repressor-like DNA-binding domains"/>
    <property type="match status" value="1"/>
</dbReference>
<sequence>MKDRGLVFRVGAAIARRRKARGLTQAQIAEMIGVEKETISRMENGVISPTLPRLQQIADIFGCSPVELLHTETGETAAHAQYIGEIIQELSENERILIVGFVTEVVRLLKTREPTTSE</sequence>
<reference evidence="3 4" key="1">
    <citation type="submission" date="2018-06" db="EMBL/GenBank/DDBJ databases">
        <title>Three novel Pseudomonas species isolated from symptomatic oak.</title>
        <authorList>
            <person name="Bueno-Gonzalez V."/>
            <person name="Brady C."/>
        </authorList>
    </citation>
    <scope>NUCLEOTIDE SEQUENCE [LARGE SCALE GENOMIC DNA]</scope>
    <source>
        <strain evidence="3 4">P17C</strain>
    </source>
</reference>
<evidence type="ECO:0000313" key="4">
    <source>
        <dbReference type="Proteomes" id="UP000292639"/>
    </source>
</evidence>
<dbReference type="GO" id="GO:0003677">
    <property type="term" value="F:DNA binding"/>
    <property type="evidence" value="ECO:0007669"/>
    <property type="project" value="UniProtKB-KW"/>
</dbReference>
<dbReference type="InterPro" id="IPR001387">
    <property type="entry name" value="Cro/C1-type_HTH"/>
</dbReference>
<evidence type="ECO:0000259" key="2">
    <source>
        <dbReference type="PROSITE" id="PS50943"/>
    </source>
</evidence>
<dbReference type="InterPro" id="IPR050807">
    <property type="entry name" value="TransReg_Diox_bact_type"/>
</dbReference>
<accession>A0A4Q9R1W8</accession>
<dbReference type="OrthoDB" id="6891141at2"/>
<dbReference type="SUPFAM" id="SSF47413">
    <property type="entry name" value="lambda repressor-like DNA-binding domains"/>
    <property type="match status" value="1"/>
</dbReference>
<dbReference type="Proteomes" id="UP000292639">
    <property type="component" value="Unassembled WGS sequence"/>
</dbReference>
<keyword evidence="4" id="KW-1185">Reference proteome</keyword>
<gene>
    <name evidence="3" type="ORF">DNJ96_16075</name>
</gene>
<dbReference type="InterPro" id="IPR010982">
    <property type="entry name" value="Lambda_DNA-bd_dom_sf"/>
</dbReference>